<organism evidence="2 3">
    <name type="scientific">Paracidovorax konjaci</name>
    <dbReference type="NCBI Taxonomy" id="32040"/>
    <lineage>
        <taxon>Bacteria</taxon>
        <taxon>Pseudomonadati</taxon>
        <taxon>Pseudomonadota</taxon>
        <taxon>Betaproteobacteria</taxon>
        <taxon>Burkholderiales</taxon>
        <taxon>Comamonadaceae</taxon>
        <taxon>Paracidovorax</taxon>
    </lineage>
</organism>
<accession>A0A1I1W129</accession>
<dbReference type="EMBL" id="FOMQ01000008">
    <property type="protein sequence ID" value="SFD88986.1"/>
    <property type="molecule type" value="Genomic_DNA"/>
</dbReference>
<name>A0A1I1W129_9BURK</name>
<keyword evidence="1" id="KW-0732">Signal</keyword>
<dbReference type="OrthoDB" id="8808684at2"/>
<protein>
    <recommendedName>
        <fullName evidence="4">Lipoprotein</fullName>
    </recommendedName>
</protein>
<reference evidence="3" key="1">
    <citation type="submission" date="2016-10" db="EMBL/GenBank/DDBJ databases">
        <authorList>
            <person name="Varghese N."/>
            <person name="Submissions S."/>
        </authorList>
    </citation>
    <scope>NUCLEOTIDE SEQUENCE [LARGE SCALE GENOMIC DNA]</scope>
    <source>
        <strain evidence="3">DSM 7481</strain>
    </source>
</reference>
<gene>
    <name evidence="2" type="ORF">SAMN04489710_10836</name>
</gene>
<feature type="chain" id="PRO_5011555019" description="Lipoprotein" evidence="1">
    <location>
        <begin position="29"/>
        <end position="247"/>
    </location>
</feature>
<dbReference type="PROSITE" id="PS51257">
    <property type="entry name" value="PROKAR_LIPOPROTEIN"/>
    <property type="match status" value="1"/>
</dbReference>
<evidence type="ECO:0000313" key="2">
    <source>
        <dbReference type="EMBL" id="SFD88986.1"/>
    </source>
</evidence>
<dbReference type="STRING" id="32040.SAMN04489710_10836"/>
<sequence length="247" mass="26942">MKKPPFTFLPARAGRGFLLAGAVLLSLAGCAPVQPSLPHVGRAQVDLPPGDWEVLHRSSLVLDVLPDDIAADLPMETTVLGLRGPGKDRPLLALFFVQTNATNYPRDTTLWTAPCRQQDGVFVEDKTRGSPARADCLRYKRRADTGDYLVRSRPVVAQWMAEKHLAPGGPYSHVLYRYANSGGAFMSIDVIASQSLLRPVTRNNDEFLVAGRPAFEWSEKLAAAARVSTSMMDGRLVIPPFPVPIAP</sequence>
<proteinExistence type="predicted"/>
<feature type="signal peptide" evidence="1">
    <location>
        <begin position="1"/>
        <end position="28"/>
    </location>
</feature>
<evidence type="ECO:0000313" key="3">
    <source>
        <dbReference type="Proteomes" id="UP000199517"/>
    </source>
</evidence>
<dbReference type="AlphaFoldDB" id="A0A1I1W129"/>
<dbReference type="RefSeq" id="WP_092953107.1">
    <property type="nucleotide sequence ID" value="NZ_FOMQ01000008.1"/>
</dbReference>
<evidence type="ECO:0008006" key="4">
    <source>
        <dbReference type="Google" id="ProtNLM"/>
    </source>
</evidence>
<dbReference type="Proteomes" id="UP000199517">
    <property type="component" value="Unassembled WGS sequence"/>
</dbReference>
<evidence type="ECO:0000256" key="1">
    <source>
        <dbReference type="SAM" id="SignalP"/>
    </source>
</evidence>
<keyword evidence="3" id="KW-1185">Reference proteome</keyword>